<keyword evidence="3" id="KW-1185">Reference proteome</keyword>
<dbReference type="PATRIC" id="fig|512763.3.peg.2966"/>
<evidence type="ECO:0000313" key="3">
    <source>
        <dbReference type="Proteomes" id="UP000061382"/>
    </source>
</evidence>
<dbReference type="InterPro" id="IPR014145">
    <property type="entry name" value="LigD_pol_dom"/>
</dbReference>
<dbReference type="OrthoDB" id="9802472at2"/>
<dbReference type="Pfam" id="PF21686">
    <property type="entry name" value="LigD_Prim-Pol"/>
    <property type="match status" value="1"/>
</dbReference>
<dbReference type="Proteomes" id="UP000061382">
    <property type="component" value="Chromosome"/>
</dbReference>
<protein>
    <submittedName>
        <fullName evidence="2">DNA polymerase LigD</fullName>
    </submittedName>
</protein>
<dbReference type="PANTHER" id="PTHR42705">
    <property type="entry name" value="BIFUNCTIONAL NON-HOMOLOGOUS END JOINING PROTEIN LIGD"/>
    <property type="match status" value="1"/>
</dbReference>
<dbReference type="NCBIfam" id="TIGR02778">
    <property type="entry name" value="ligD_pol"/>
    <property type="match status" value="1"/>
</dbReference>
<sequence length="303" mass="34080">MAEDTLTLELDGHQVQISHPEKQYWPEEDITKKDLVLYYQSMADVILPYLQDRPESLLRHPNGISKPGFFQKDAGDQAPDWVQTTSIKAESTGKDVDYIVCQNKATLAYLNNLGCIQLNPWNSTLQNLHKPTYLVLDLDPGENTYDEVVETALVAKQVLDELEIPVYVKTSGATGMHLYVPLGAKWPFEQVKELAFALAQRVHEQLPDLTSLERSPKERRNQIYIDFLQNAIAQTVAAPYCVRPRAGAPVSTPLLWKEVKTGLHPSQFTIQNVPQRVKELGDPFLPVLGKGIDVPASLKKLKK</sequence>
<name>A0A0P0CYM1_9BACT</name>
<gene>
    <name evidence="2" type="ORF">DC20_13500</name>
</gene>
<evidence type="ECO:0000313" key="2">
    <source>
        <dbReference type="EMBL" id="ALI99803.1"/>
    </source>
</evidence>
<dbReference type="KEGG" id="rti:DC20_13500"/>
<accession>A0A0P0CYM1</accession>
<dbReference type="Gene3D" id="3.90.920.10">
    <property type="entry name" value="DNA primase, PRIM domain"/>
    <property type="match status" value="1"/>
</dbReference>
<dbReference type="InterPro" id="IPR052171">
    <property type="entry name" value="NHEJ_LigD"/>
</dbReference>
<reference evidence="2 3" key="1">
    <citation type="submission" date="2015-08" db="EMBL/GenBank/DDBJ databases">
        <title>Complete genome sequence of Rufibacter tibetensis strain 1351t, a radiation-resistant bacterium from tibet plateau.</title>
        <authorList>
            <person name="Dai J."/>
        </authorList>
    </citation>
    <scope>NUCLEOTIDE SEQUENCE [LARGE SCALE GENOMIC DNA]</scope>
    <source>
        <strain evidence="2 3">1351</strain>
    </source>
</reference>
<evidence type="ECO:0000259" key="1">
    <source>
        <dbReference type="Pfam" id="PF21686"/>
    </source>
</evidence>
<feature type="domain" description="DNA ligase D polymerase" evidence="1">
    <location>
        <begin position="31"/>
        <end position="284"/>
    </location>
</feature>
<organism evidence="2 3">
    <name type="scientific">Rufibacter tibetensis</name>
    <dbReference type="NCBI Taxonomy" id="512763"/>
    <lineage>
        <taxon>Bacteria</taxon>
        <taxon>Pseudomonadati</taxon>
        <taxon>Bacteroidota</taxon>
        <taxon>Cytophagia</taxon>
        <taxon>Cytophagales</taxon>
        <taxon>Hymenobacteraceae</taxon>
        <taxon>Rufibacter</taxon>
    </lineage>
</organism>
<dbReference type="CDD" id="cd04865">
    <property type="entry name" value="LigD_Pol_like_2"/>
    <property type="match status" value="1"/>
</dbReference>
<dbReference type="RefSeq" id="WP_062544318.1">
    <property type="nucleotide sequence ID" value="NZ_CP012643.1"/>
</dbReference>
<proteinExistence type="predicted"/>
<dbReference type="STRING" id="512763.DC20_13500"/>
<dbReference type="EMBL" id="CP012643">
    <property type="protein sequence ID" value="ALI99803.1"/>
    <property type="molecule type" value="Genomic_DNA"/>
</dbReference>
<dbReference type="AlphaFoldDB" id="A0A0P0CYM1"/>
<dbReference type="PANTHER" id="PTHR42705:SF3">
    <property type="entry name" value="ATP-DEPENDENT DNA LIGASE"/>
    <property type="match status" value="1"/>
</dbReference>